<comment type="function">
    <text evidence="1">Central component in molecular interactions underlying sperm crawling. Forms an extensive filament system that extends from sperm villipoda, along the leading edge of the pseudopod.</text>
</comment>
<keyword evidence="1" id="KW-0963">Cytoplasm</keyword>
<sequence>MAASPSIMSAPHQGPATASLPNRPGEPEFQLGLNQTCIPFPGGRFGVPQYIDLQITNNSAERQTFKVKCTSAELFRVQPPMGMVKKGESYRVRLWFQNKTLQDLKVARHYFAIYHMRCDASVTDQMSRELWKRDAKFEGVRRLPVIFHQPQGVPPGVAGASPAAPAPPPQ</sequence>
<feature type="region of interest" description="Disordered" evidence="2">
    <location>
        <begin position="1"/>
        <end position="26"/>
    </location>
</feature>
<evidence type="ECO:0000313" key="4">
    <source>
        <dbReference type="EMBL" id="CAJ0577005.1"/>
    </source>
</evidence>
<evidence type="ECO:0000256" key="1">
    <source>
        <dbReference type="RuleBase" id="RU003425"/>
    </source>
</evidence>
<keyword evidence="5" id="KW-1185">Reference proteome</keyword>
<evidence type="ECO:0000259" key="3">
    <source>
        <dbReference type="PROSITE" id="PS50202"/>
    </source>
</evidence>
<protein>
    <recommendedName>
        <fullName evidence="1">Major sperm protein</fullName>
    </recommendedName>
</protein>
<feature type="non-terminal residue" evidence="4">
    <location>
        <position position="170"/>
    </location>
</feature>
<reference evidence="4" key="1">
    <citation type="submission" date="2023-06" db="EMBL/GenBank/DDBJ databases">
        <authorList>
            <person name="Delattre M."/>
        </authorList>
    </citation>
    <scope>NUCLEOTIDE SEQUENCE</scope>
    <source>
        <strain evidence="4">AF72</strain>
    </source>
</reference>
<dbReference type="InterPro" id="IPR013783">
    <property type="entry name" value="Ig-like_fold"/>
</dbReference>
<organism evidence="4 5">
    <name type="scientific">Mesorhabditis spiculigera</name>
    <dbReference type="NCBI Taxonomy" id="96644"/>
    <lineage>
        <taxon>Eukaryota</taxon>
        <taxon>Metazoa</taxon>
        <taxon>Ecdysozoa</taxon>
        <taxon>Nematoda</taxon>
        <taxon>Chromadorea</taxon>
        <taxon>Rhabditida</taxon>
        <taxon>Rhabditina</taxon>
        <taxon>Rhabditomorpha</taxon>
        <taxon>Rhabditoidea</taxon>
        <taxon>Rhabditidae</taxon>
        <taxon>Mesorhabditinae</taxon>
        <taxon>Mesorhabditis</taxon>
    </lineage>
</organism>
<dbReference type="Proteomes" id="UP001177023">
    <property type="component" value="Unassembled WGS sequence"/>
</dbReference>
<proteinExistence type="predicted"/>
<dbReference type="Pfam" id="PF00635">
    <property type="entry name" value="Motile_Sperm"/>
    <property type="match status" value="1"/>
</dbReference>
<keyword evidence="1" id="KW-0206">Cytoskeleton</keyword>
<dbReference type="AlphaFoldDB" id="A0AA36G334"/>
<name>A0AA36G334_9BILA</name>
<gene>
    <name evidence="4" type="ORF">MSPICULIGERA_LOCUS15285</name>
</gene>
<evidence type="ECO:0000256" key="2">
    <source>
        <dbReference type="SAM" id="MobiDB-lite"/>
    </source>
</evidence>
<accession>A0AA36G334</accession>
<dbReference type="PANTHER" id="PTHR21513:SF19">
    <property type="entry name" value="MAJOR SPERM PROTEIN"/>
    <property type="match status" value="1"/>
</dbReference>
<evidence type="ECO:0000313" key="5">
    <source>
        <dbReference type="Proteomes" id="UP001177023"/>
    </source>
</evidence>
<dbReference type="Gene3D" id="2.60.40.10">
    <property type="entry name" value="Immunoglobulins"/>
    <property type="match status" value="1"/>
</dbReference>
<dbReference type="PANTHER" id="PTHR21513">
    <property type="entry name" value="MAJOR SPERM PROTEIN"/>
    <property type="match status" value="1"/>
</dbReference>
<dbReference type="InterPro" id="IPR000535">
    <property type="entry name" value="MSP_dom"/>
</dbReference>
<dbReference type="PROSITE" id="PS50202">
    <property type="entry name" value="MSP"/>
    <property type="match status" value="1"/>
</dbReference>
<dbReference type="SUPFAM" id="SSF49354">
    <property type="entry name" value="PapD-like"/>
    <property type="match status" value="1"/>
</dbReference>
<comment type="caution">
    <text evidence="4">The sequence shown here is derived from an EMBL/GenBank/DDBJ whole genome shotgun (WGS) entry which is preliminary data.</text>
</comment>
<feature type="domain" description="MSP" evidence="3">
    <location>
        <begin position="19"/>
        <end position="149"/>
    </location>
</feature>
<dbReference type="InterPro" id="IPR008962">
    <property type="entry name" value="PapD-like_sf"/>
</dbReference>
<dbReference type="EMBL" id="CATQJA010002648">
    <property type="protein sequence ID" value="CAJ0577005.1"/>
    <property type="molecule type" value="Genomic_DNA"/>
</dbReference>